<sequence length="145" mass="15613">MQQKQGQAIRPTQQGREKIREMHWMMCEMVKVFAAECDNDFERTWTMIADFAKLHQNQKAATLFELVWVDYQNAIGLCEPGQAGDAAASSGPSGPGDSGADAASDEPGVPHRAAQVGGGCVREASPHDPAGHEPVEREPAPVTTI</sequence>
<feature type="region of interest" description="Disordered" evidence="1">
    <location>
        <begin position="80"/>
        <end position="145"/>
    </location>
</feature>
<dbReference type="KEGG" id="vg:80539265"/>
<name>A0AAE7B775_9VIRU</name>
<keyword evidence="3" id="KW-1185">Reference proteome</keyword>
<feature type="compositionally biased region" description="Basic and acidic residues" evidence="1">
    <location>
        <begin position="124"/>
        <end position="139"/>
    </location>
</feature>
<dbReference type="GeneID" id="80539265"/>
<dbReference type="Proteomes" id="UP000830293">
    <property type="component" value="Segment"/>
</dbReference>
<feature type="compositionally biased region" description="Low complexity" evidence="1">
    <location>
        <begin position="98"/>
        <end position="107"/>
    </location>
</feature>
<evidence type="ECO:0000313" key="3">
    <source>
        <dbReference type="Proteomes" id="UP000830293"/>
    </source>
</evidence>
<evidence type="ECO:0000313" key="2">
    <source>
        <dbReference type="EMBL" id="QKE44382.1"/>
    </source>
</evidence>
<feature type="compositionally biased region" description="Low complexity" evidence="1">
    <location>
        <begin position="80"/>
        <end position="92"/>
    </location>
</feature>
<accession>A0AAE7B775</accession>
<protein>
    <submittedName>
        <fullName evidence="2">Uncharacterized protein</fullName>
    </submittedName>
</protein>
<reference evidence="2" key="1">
    <citation type="submission" date="2020-04" db="EMBL/GenBank/DDBJ databases">
        <title>A mysterious 80 nm amoeba virus with a near complete 'ORFan genome' challenges the classification of DNA viruses.</title>
        <authorList>
            <person name="Boratto P.V.M."/>
            <person name="Oliveira G.P."/>
            <person name="Machado T.B."/>
            <person name="Andrade A.C.S.P."/>
            <person name="Baudoin J.P."/>
            <person name="Klose T."/>
            <person name="Azza S."/>
            <person name="Decloquement P."/>
            <person name="Chabriere E."/>
            <person name="Colson P."/>
            <person name="Levasseur A."/>
            <person name="La Scola B."/>
            <person name="Abrahao J.S."/>
        </authorList>
    </citation>
    <scope>NUCLEOTIDE SEQUENCE</scope>
    <source>
        <strain evidence="2">BHMG</strain>
    </source>
</reference>
<dbReference type="RefSeq" id="YP_010800629.1">
    <property type="nucleotide sequence ID" value="NC_076895.1"/>
</dbReference>
<organism evidence="2 3">
    <name type="scientific">Yaravirus sp. 'brasiliensis'</name>
    <dbReference type="NCBI Taxonomy" id="2739681"/>
    <lineage>
        <taxon>Viruses</taxon>
        <taxon>Varidnaviria</taxon>
        <taxon>Bamfordvirae</taxon>
        <taxon>Nucleocytoviricota</taxon>
        <taxon>Mriyaviricetes</taxon>
        <taxon>Yaraviridae</taxon>
        <taxon>Yaravirus</taxon>
        <taxon>Yaravirus brasiliense</taxon>
    </lineage>
</organism>
<dbReference type="EMBL" id="MT293574">
    <property type="protein sequence ID" value="QKE44382.1"/>
    <property type="molecule type" value="Genomic_DNA"/>
</dbReference>
<proteinExistence type="predicted"/>
<evidence type="ECO:0000256" key="1">
    <source>
        <dbReference type="SAM" id="MobiDB-lite"/>
    </source>
</evidence>